<dbReference type="Gene3D" id="3.30.470.20">
    <property type="entry name" value="ATP-grasp fold, B domain"/>
    <property type="match status" value="1"/>
</dbReference>
<evidence type="ECO:0000256" key="1">
    <source>
        <dbReference type="ARBA" id="ARBA00022598"/>
    </source>
</evidence>
<dbReference type="EMBL" id="CBYB010000014">
    <property type="protein sequence ID" value="CDM60187.1"/>
    <property type="molecule type" value="Genomic_DNA"/>
</dbReference>
<dbReference type="Pfam" id="PF02786">
    <property type="entry name" value="CPSase_L_D2"/>
    <property type="match status" value="1"/>
</dbReference>
<protein>
    <recommendedName>
        <fullName evidence="5">ATP-grasp domain-containing protein</fullName>
    </recommendedName>
</protein>
<dbReference type="InterPro" id="IPR005479">
    <property type="entry name" value="CPAse_ATP-bd"/>
</dbReference>
<dbReference type="GO" id="GO:0016874">
    <property type="term" value="F:ligase activity"/>
    <property type="evidence" value="ECO:0007669"/>
    <property type="project" value="UniProtKB-KW"/>
</dbReference>
<dbReference type="SMART" id="SM01209">
    <property type="entry name" value="GARS_A"/>
    <property type="match status" value="1"/>
</dbReference>
<dbReference type="InterPro" id="IPR040570">
    <property type="entry name" value="LAL_C2"/>
</dbReference>
<organism evidence="6 7">
    <name type="scientific">Rhizobium favelukesii</name>
    <dbReference type="NCBI Taxonomy" id="348824"/>
    <lineage>
        <taxon>Bacteria</taxon>
        <taxon>Pseudomonadati</taxon>
        <taxon>Pseudomonadota</taxon>
        <taxon>Alphaproteobacteria</taxon>
        <taxon>Hyphomicrobiales</taxon>
        <taxon>Rhizobiaceae</taxon>
        <taxon>Rhizobium/Agrobacterium group</taxon>
        <taxon>Rhizobium</taxon>
    </lineage>
</organism>
<evidence type="ECO:0000313" key="6">
    <source>
        <dbReference type="EMBL" id="CDM60187.1"/>
    </source>
</evidence>
<evidence type="ECO:0000256" key="3">
    <source>
        <dbReference type="ARBA" id="ARBA00022840"/>
    </source>
</evidence>
<dbReference type="PANTHER" id="PTHR43585">
    <property type="entry name" value="FUMIPYRROLE BIOSYNTHESIS PROTEIN C"/>
    <property type="match status" value="1"/>
</dbReference>
<dbReference type="GO" id="GO:0005524">
    <property type="term" value="F:ATP binding"/>
    <property type="evidence" value="ECO:0007669"/>
    <property type="project" value="UniProtKB-UniRule"/>
</dbReference>
<dbReference type="SUPFAM" id="SSF56059">
    <property type="entry name" value="Glutathione synthetase ATP-binding domain-like"/>
    <property type="match status" value="1"/>
</dbReference>
<dbReference type="Proteomes" id="UP000019443">
    <property type="component" value="Unassembled WGS sequence"/>
</dbReference>
<keyword evidence="6" id="KW-0614">Plasmid</keyword>
<evidence type="ECO:0000313" key="7">
    <source>
        <dbReference type="Proteomes" id="UP000019443"/>
    </source>
</evidence>
<reference evidence="6" key="1">
    <citation type="submission" date="2013-11" db="EMBL/GenBank/DDBJ databases">
        <title>Draft genome sequence of the broad-host-range Rhizobium sp. LPU83 strain, a member of the low-genetic diversity Oregon-like Rhizobium sp. group.</title>
        <authorList>
            <person name="Wibberg D."/>
            <person name="Puehler A."/>
            <person name="Schlueter A."/>
        </authorList>
    </citation>
    <scope>NUCLEOTIDE SEQUENCE [LARGE SCALE GENOMIC DNA]</scope>
    <source>
        <strain evidence="6">LPU83</strain>
        <plasmid evidence="6">pLPU83b</plasmid>
    </source>
</reference>
<dbReference type="Gene3D" id="3.30.1490.20">
    <property type="entry name" value="ATP-grasp fold, A domain"/>
    <property type="match status" value="1"/>
</dbReference>
<dbReference type="PROSITE" id="PS50975">
    <property type="entry name" value="ATP_GRASP"/>
    <property type="match status" value="1"/>
</dbReference>
<keyword evidence="3 4" id="KW-0067">ATP-binding</keyword>
<evidence type="ECO:0000256" key="4">
    <source>
        <dbReference type="PROSITE-ProRule" id="PRU00409"/>
    </source>
</evidence>
<feature type="domain" description="ATP-grasp" evidence="5">
    <location>
        <begin position="132"/>
        <end position="322"/>
    </location>
</feature>
<dbReference type="InterPro" id="IPR013815">
    <property type="entry name" value="ATP_grasp_subdomain_1"/>
</dbReference>
<sequence>MPRRSSDYTAQVEVSTAMARRALIIVEGTRNNGPLYVQAAQRLGLHPITLSADPAQYDYLAAESIEAIRVDTGNLNTLIRECSRLGERYDIVGITSAQESVYATVAKLCRHFGLPGPNPAAVERCCDKFTQHQLLAEAGVPIPAYRLSTNATEVESSAAEIGLPVVIKPAVGSGSSGVRLCRNVDEVVDHTTYLLGGKHVWRSSPRILVEEFAEGPHYIAHMMGNAVFGIEASDFDHPPHFVFRQGVFPAPLTDDENRLIADVSLSSLRVLGLGWGPSCIELRWTKRGPVVIEVNPRLGGCPQHIQLAYGVDLVSEHIKLAIGDEWDLRKTRSHTAAWRSLLPERDGILDWIDGDRRAAAVSGIAEVKLHVKPKAPIVRKGDYRDSMGYVRAVSPDLARTEAILQQAVDLIDWSITPFPPEQNDGVVQ</sequence>
<gene>
    <name evidence="6" type="ORF">LPU83_pLPU83b_0192</name>
</gene>
<dbReference type="InterPro" id="IPR011761">
    <property type="entry name" value="ATP-grasp"/>
</dbReference>
<name>W6RG29_9HYPH</name>
<keyword evidence="1" id="KW-0436">Ligase</keyword>
<evidence type="ECO:0000259" key="5">
    <source>
        <dbReference type="PROSITE" id="PS50975"/>
    </source>
</evidence>
<proteinExistence type="predicted"/>
<dbReference type="Gene3D" id="3.40.50.20">
    <property type="match status" value="1"/>
</dbReference>
<keyword evidence="7" id="KW-1185">Reference proteome</keyword>
<evidence type="ECO:0000256" key="2">
    <source>
        <dbReference type="ARBA" id="ARBA00022741"/>
    </source>
</evidence>
<comment type="caution">
    <text evidence="6">The sequence shown here is derived from an EMBL/GenBank/DDBJ whole genome shotgun (WGS) entry which is preliminary data.</text>
</comment>
<keyword evidence="2 4" id="KW-0547">Nucleotide-binding</keyword>
<dbReference type="Pfam" id="PF18603">
    <property type="entry name" value="LAL_C2"/>
    <property type="match status" value="1"/>
</dbReference>
<accession>W6RG29</accession>
<dbReference type="PANTHER" id="PTHR43585:SF2">
    <property type="entry name" value="ATP-GRASP ENZYME FSQD"/>
    <property type="match status" value="1"/>
</dbReference>
<dbReference type="InterPro" id="IPR052032">
    <property type="entry name" value="ATP-dep_AA_Ligase"/>
</dbReference>
<geneLocation type="plasmid" evidence="6">
    <name>pLPU83b</name>
</geneLocation>
<dbReference type="AlphaFoldDB" id="W6RG29"/>
<dbReference type="GO" id="GO:0046872">
    <property type="term" value="F:metal ion binding"/>
    <property type="evidence" value="ECO:0007669"/>
    <property type="project" value="InterPro"/>
</dbReference>
<dbReference type="PROSITE" id="PS00867">
    <property type="entry name" value="CPSASE_2"/>
    <property type="match status" value="1"/>
</dbReference>